<organism evidence="2 3">
    <name type="scientific">Bacteroides thetaiotaomicron</name>
    <dbReference type="NCBI Taxonomy" id="818"/>
    <lineage>
        <taxon>Bacteria</taxon>
        <taxon>Pseudomonadati</taxon>
        <taxon>Bacteroidota</taxon>
        <taxon>Bacteroidia</taxon>
        <taxon>Bacteroidales</taxon>
        <taxon>Bacteroidaceae</taxon>
        <taxon>Bacteroides</taxon>
    </lineage>
</organism>
<evidence type="ECO:0000313" key="2">
    <source>
        <dbReference type="EMBL" id="BCA50420.1"/>
    </source>
</evidence>
<gene>
    <name evidence="2" type="ORF">BatF92_23620</name>
</gene>
<feature type="compositionally biased region" description="Polar residues" evidence="1">
    <location>
        <begin position="17"/>
        <end position="28"/>
    </location>
</feature>
<evidence type="ECO:0000256" key="1">
    <source>
        <dbReference type="SAM" id="MobiDB-lite"/>
    </source>
</evidence>
<dbReference type="AlphaFoldDB" id="A0A679HBG0"/>
<sequence>MPNHTENPGKVRDGFSFTGSNGTSASPTNATLIKATMSVKAEAFDDFFIGEFIFSTINYYII</sequence>
<dbReference type="Proteomes" id="UP000500882">
    <property type="component" value="Chromosome"/>
</dbReference>
<accession>A0A679HBG0</accession>
<evidence type="ECO:0000313" key="3">
    <source>
        <dbReference type="Proteomes" id="UP000500882"/>
    </source>
</evidence>
<protein>
    <submittedName>
        <fullName evidence="2">Uncharacterized protein</fullName>
    </submittedName>
</protein>
<dbReference type="EMBL" id="AP022660">
    <property type="protein sequence ID" value="BCA50420.1"/>
    <property type="molecule type" value="Genomic_DNA"/>
</dbReference>
<reference evidence="2 3" key="1">
    <citation type="submission" date="2020-02" db="EMBL/GenBank/DDBJ databases">
        <title>Whole-genome sequencing and comparative analysis of the genomes of Bacteroides thetaiotaomicron and Escherichia coli isolated from a healthy resident in Vietnam.</title>
        <authorList>
            <person name="Mohsin M."/>
            <person name="Tanaka K."/>
            <person name="Kawahara R."/>
            <person name="Kondo S."/>
            <person name="Noguchi H."/>
            <person name="Motooka D."/>
            <person name="Nakamura S."/>
            <person name="Khong D.T."/>
            <person name="Nguyen T.N."/>
            <person name="Tran H.T."/>
            <person name="Yamamoto Y."/>
        </authorList>
    </citation>
    <scope>NUCLEOTIDE SEQUENCE [LARGE SCALE GENOMIC DNA]</scope>
    <source>
        <strain evidence="2 3">F9-2</strain>
    </source>
</reference>
<name>A0A679HBG0_BACT4</name>
<feature type="region of interest" description="Disordered" evidence="1">
    <location>
        <begin position="1"/>
        <end position="28"/>
    </location>
</feature>
<proteinExistence type="predicted"/>